<reference evidence="2" key="1">
    <citation type="submission" date="2021-03" db="EMBL/GenBank/DDBJ databases">
        <title>Draft genome sequence of rust myrtle Austropuccinia psidii MF-1, a brazilian biotype.</title>
        <authorList>
            <person name="Quecine M.C."/>
            <person name="Pachon D.M.R."/>
            <person name="Bonatelli M.L."/>
            <person name="Correr F.H."/>
            <person name="Franceschini L.M."/>
            <person name="Leite T.F."/>
            <person name="Margarido G.R.A."/>
            <person name="Almeida C.A."/>
            <person name="Ferrarezi J.A."/>
            <person name="Labate C.A."/>
        </authorList>
    </citation>
    <scope>NUCLEOTIDE SEQUENCE</scope>
    <source>
        <strain evidence="2">MF-1</strain>
    </source>
</reference>
<evidence type="ECO:0000313" key="2">
    <source>
        <dbReference type="EMBL" id="MBW0513696.1"/>
    </source>
</evidence>
<accession>A0A9Q3E7F7</accession>
<feature type="region of interest" description="Disordered" evidence="1">
    <location>
        <begin position="81"/>
        <end position="104"/>
    </location>
</feature>
<gene>
    <name evidence="2" type="ORF">O181_053411</name>
</gene>
<dbReference type="Proteomes" id="UP000765509">
    <property type="component" value="Unassembled WGS sequence"/>
</dbReference>
<sequence length="119" mass="14351">MLEKHLSESEYEAEAGLFCQMEIQKEADNKHKFILTEEEFPWEGDTNFQTLRNDNLVDYNNNNLRNNYECANKHVKWLEDSSKPQNNKLERIKDKSSKKKNKTKESKEYFWITQNKRIC</sequence>
<comment type="caution">
    <text evidence="2">The sequence shown here is derived from an EMBL/GenBank/DDBJ whole genome shotgun (WGS) entry which is preliminary data.</text>
</comment>
<proteinExistence type="predicted"/>
<keyword evidence="3" id="KW-1185">Reference proteome</keyword>
<evidence type="ECO:0000256" key="1">
    <source>
        <dbReference type="SAM" id="MobiDB-lite"/>
    </source>
</evidence>
<dbReference type="EMBL" id="AVOT02023590">
    <property type="protein sequence ID" value="MBW0513696.1"/>
    <property type="molecule type" value="Genomic_DNA"/>
</dbReference>
<name>A0A9Q3E7F7_9BASI</name>
<organism evidence="2 3">
    <name type="scientific">Austropuccinia psidii MF-1</name>
    <dbReference type="NCBI Taxonomy" id="1389203"/>
    <lineage>
        <taxon>Eukaryota</taxon>
        <taxon>Fungi</taxon>
        <taxon>Dikarya</taxon>
        <taxon>Basidiomycota</taxon>
        <taxon>Pucciniomycotina</taxon>
        <taxon>Pucciniomycetes</taxon>
        <taxon>Pucciniales</taxon>
        <taxon>Sphaerophragmiaceae</taxon>
        <taxon>Austropuccinia</taxon>
    </lineage>
</organism>
<dbReference type="AlphaFoldDB" id="A0A9Q3E7F7"/>
<evidence type="ECO:0000313" key="3">
    <source>
        <dbReference type="Proteomes" id="UP000765509"/>
    </source>
</evidence>
<feature type="compositionally biased region" description="Basic and acidic residues" evidence="1">
    <location>
        <begin position="81"/>
        <end position="95"/>
    </location>
</feature>
<protein>
    <submittedName>
        <fullName evidence="2">Uncharacterized protein</fullName>
    </submittedName>
</protein>